<dbReference type="STRING" id="1108812.AWC16_19405"/>
<dbReference type="AlphaFoldDB" id="A0A1X1YBB4"/>
<dbReference type="SUPFAM" id="SSF51735">
    <property type="entry name" value="NAD(P)-binding Rossmann-fold domains"/>
    <property type="match status" value="1"/>
</dbReference>
<dbReference type="PRINTS" id="PR00080">
    <property type="entry name" value="SDRFAMILY"/>
</dbReference>
<dbReference type="InterPro" id="IPR002347">
    <property type="entry name" value="SDR_fam"/>
</dbReference>
<dbReference type="Pfam" id="PF00106">
    <property type="entry name" value="adh_short"/>
    <property type="match status" value="1"/>
</dbReference>
<dbReference type="InterPro" id="IPR051687">
    <property type="entry name" value="Peroxisomal_Beta-Oxidation"/>
</dbReference>
<keyword evidence="2" id="KW-0560">Oxidoreductase</keyword>
<feature type="domain" description="Ketoreductase" evidence="4">
    <location>
        <begin position="18"/>
        <end position="216"/>
    </location>
</feature>
<evidence type="ECO:0000259" key="4">
    <source>
        <dbReference type="SMART" id="SM00822"/>
    </source>
</evidence>
<accession>A0A1X1YBB4</accession>
<evidence type="ECO:0000313" key="6">
    <source>
        <dbReference type="Proteomes" id="UP000193866"/>
    </source>
</evidence>
<protein>
    <submittedName>
        <fullName evidence="5">Short-chain dehydrogenase</fullName>
    </submittedName>
</protein>
<dbReference type="InterPro" id="IPR057326">
    <property type="entry name" value="KR_dom"/>
</dbReference>
<organism evidence="5 6">
    <name type="scientific">Mycolicibacter longobardus</name>
    <dbReference type="NCBI Taxonomy" id="1108812"/>
    <lineage>
        <taxon>Bacteria</taxon>
        <taxon>Bacillati</taxon>
        <taxon>Actinomycetota</taxon>
        <taxon>Actinomycetes</taxon>
        <taxon>Mycobacteriales</taxon>
        <taxon>Mycobacteriaceae</taxon>
        <taxon>Mycolicibacter</taxon>
    </lineage>
</organism>
<dbReference type="SMART" id="SM00822">
    <property type="entry name" value="PKS_KR"/>
    <property type="match status" value="1"/>
</dbReference>
<evidence type="ECO:0000313" key="5">
    <source>
        <dbReference type="EMBL" id="ORW08388.1"/>
    </source>
</evidence>
<dbReference type="InterPro" id="IPR036291">
    <property type="entry name" value="NAD(P)-bd_dom_sf"/>
</dbReference>
<comment type="similarity">
    <text evidence="1 3">Belongs to the short-chain dehydrogenases/reductases (SDR) family.</text>
</comment>
<dbReference type="Proteomes" id="UP000193866">
    <property type="component" value="Unassembled WGS sequence"/>
</dbReference>
<dbReference type="EMBL" id="LQPG01000036">
    <property type="protein sequence ID" value="ORW08388.1"/>
    <property type="molecule type" value="Genomic_DNA"/>
</dbReference>
<sequence length="300" mass="30873">MGAELNALRASGSSLEGRVAVITGAGRGIGREHALLFASEGASVVVNDLGGSNAGEGADTTTAQQVVDEIVAAGGRAVANTDSVSDWNAAKGLVQQAIDEFGRLDVLVNNAGILRDSFIPGMEESQWDAVIAVHLKGHFAMLHHAAAYWKAQSKAGDQPNAAVINTASGSGVTLPNPGQANYGAAKAGIAALTLIAAEELDRYGVRVNAIAPIARTRLTLATPGMGALMAEPEDGELDLFSPANISPLVAYLATDKCPVTGTVYAVQGGAISRLSGWHDTDTIETDGVWEIDDIAARLPH</sequence>
<dbReference type="GO" id="GO:0016491">
    <property type="term" value="F:oxidoreductase activity"/>
    <property type="evidence" value="ECO:0007669"/>
    <property type="project" value="UniProtKB-KW"/>
</dbReference>
<proteinExistence type="inferred from homology"/>
<evidence type="ECO:0000256" key="3">
    <source>
        <dbReference type="RuleBase" id="RU000363"/>
    </source>
</evidence>
<evidence type="ECO:0000256" key="1">
    <source>
        <dbReference type="ARBA" id="ARBA00006484"/>
    </source>
</evidence>
<dbReference type="OrthoDB" id="9808187at2"/>
<reference evidence="5 6" key="1">
    <citation type="submission" date="2016-01" db="EMBL/GenBank/DDBJ databases">
        <title>The new phylogeny of the genus Mycobacterium.</title>
        <authorList>
            <person name="Tarcisio F."/>
            <person name="Conor M."/>
            <person name="Antonella G."/>
            <person name="Elisabetta G."/>
            <person name="Giulia F.S."/>
            <person name="Sara T."/>
            <person name="Anna F."/>
            <person name="Clotilde B."/>
            <person name="Roberto B."/>
            <person name="Veronica D.S."/>
            <person name="Fabio R."/>
            <person name="Monica P."/>
            <person name="Olivier J."/>
            <person name="Enrico T."/>
            <person name="Nicola S."/>
        </authorList>
    </citation>
    <scope>NUCLEOTIDE SEQUENCE [LARGE SCALE GENOMIC DNA]</scope>
    <source>
        <strain evidence="5 6">DSM 45394</strain>
    </source>
</reference>
<name>A0A1X1YBB4_9MYCO</name>
<dbReference type="NCBIfam" id="NF005861">
    <property type="entry name" value="PRK07791.1"/>
    <property type="match status" value="1"/>
</dbReference>
<dbReference type="PANTHER" id="PTHR45024:SF2">
    <property type="entry name" value="SCP2 DOMAIN-CONTAINING PROTEIN"/>
    <property type="match status" value="1"/>
</dbReference>
<dbReference type="PRINTS" id="PR00081">
    <property type="entry name" value="GDHRDH"/>
</dbReference>
<evidence type="ECO:0000256" key="2">
    <source>
        <dbReference type="ARBA" id="ARBA00023002"/>
    </source>
</evidence>
<keyword evidence="6" id="KW-1185">Reference proteome</keyword>
<comment type="caution">
    <text evidence="5">The sequence shown here is derived from an EMBL/GenBank/DDBJ whole genome shotgun (WGS) entry which is preliminary data.</text>
</comment>
<dbReference type="Gene3D" id="3.40.50.720">
    <property type="entry name" value="NAD(P)-binding Rossmann-like Domain"/>
    <property type="match status" value="1"/>
</dbReference>
<dbReference type="PANTHER" id="PTHR45024">
    <property type="entry name" value="DEHYDROGENASES, SHORT CHAIN"/>
    <property type="match status" value="1"/>
</dbReference>
<gene>
    <name evidence="5" type="ORF">AWC16_19405</name>
</gene>